<dbReference type="InterPro" id="IPR036938">
    <property type="entry name" value="PAP2/HPO_sf"/>
</dbReference>
<dbReference type="PROSITE" id="PS51257">
    <property type="entry name" value="PROKAR_LIPOPROTEIN"/>
    <property type="match status" value="1"/>
</dbReference>
<dbReference type="Pfam" id="PF01569">
    <property type="entry name" value="PAP2"/>
    <property type="match status" value="1"/>
</dbReference>
<organism evidence="4 5">
    <name type="scientific">Collimonas rhizosphaerae</name>
    <dbReference type="NCBI Taxonomy" id="3126357"/>
    <lineage>
        <taxon>Bacteria</taxon>
        <taxon>Pseudomonadati</taxon>
        <taxon>Pseudomonadota</taxon>
        <taxon>Betaproteobacteria</taxon>
        <taxon>Burkholderiales</taxon>
        <taxon>Oxalobacteraceae</taxon>
        <taxon>Collimonas</taxon>
    </lineage>
</organism>
<dbReference type="InterPro" id="IPR011050">
    <property type="entry name" value="Pectin_lyase_fold/virulence"/>
</dbReference>
<dbReference type="Gene3D" id="1.20.144.10">
    <property type="entry name" value="Phosphatidic acid phosphatase type 2/haloperoxidase"/>
    <property type="match status" value="1"/>
</dbReference>
<proteinExistence type="predicted"/>
<evidence type="ECO:0000259" key="3">
    <source>
        <dbReference type="SMART" id="SM00014"/>
    </source>
</evidence>
<gene>
    <name evidence="4" type="ORF">V8G57_22360</name>
</gene>
<feature type="signal peptide" evidence="2">
    <location>
        <begin position="1"/>
        <end position="26"/>
    </location>
</feature>
<evidence type="ECO:0000256" key="1">
    <source>
        <dbReference type="ARBA" id="ARBA00022729"/>
    </source>
</evidence>
<dbReference type="EMBL" id="JBANDC010000020">
    <property type="protein sequence ID" value="MEM4990150.1"/>
    <property type="molecule type" value="Genomic_DNA"/>
</dbReference>
<dbReference type="SMART" id="SM00014">
    <property type="entry name" value="acidPPc"/>
    <property type="match status" value="1"/>
</dbReference>
<dbReference type="Pfam" id="PF12951">
    <property type="entry name" value="PATR"/>
    <property type="match status" value="1"/>
</dbReference>
<dbReference type="InterPro" id="IPR000326">
    <property type="entry name" value="PAP2/HPO"/>
</dbReference>
<dbReference type="SUPFAM" id="SSF51126">
    <property type="entry name" value="Pectin lyase-like"/>
    <property type="match status" value="1"/>
</dbReference>
<keyword evidence="5" id="KW-1185">Reference proteome</keyword>
<dbReference type="InterPro" id="IPR013425">
    <property type="entry name" value="Autotrns_rpt"/>
</dbReference>
<dbReference type="Proteomes" id="UP001495910">
    <property type="component" value="Unassembled WGS sequence"/>
</dbReference>
<comment type="caution">
    <text evidence="4">The sequence shown here is derived from an EMBL/GenBank/DDBJ whole genome shotgun (WGS) entry which is preliminary data.</text>
</comment>
<evidence type="ECO:0000313" key="4">
    <source>
        <dbReference type="EMBL" id="MEM4990150.1"/>
    </source>
</evidence>
<dbReference type="RefSeq" id="WP_342831280.1">
    <property type="nucleotide sequence ID" value="NZ_JBANDC010000020.1"/>
</dbReference>
<evidence type="ECO:0000313" key="5">
    <source>
        <dbReference type="Proteomes" id="UP001495910"/>
    </source>
</evidence>
<feature type="domain" description="Phosphatidic acid phosphatase type 2/haloperoxidase" evidence="3">
    <location>
        <begin position="229"/>
        <end position="347"/>
    </location>
</feature>
<feature type="chain" id="PRO_5047260852" evidence="2">
    <location>
        <begin position="27"/>
        <end position="657"/>
    </location>
</feature>
<sequence>MRLRQSFLRRPLALAISASMALTACGGGSDQLETPQSTPSALVIPPAPADPGYVDTAPVAASIPAFVDNVASNQRGDARYATLETNAGVRVLAGFKEIWQPLTDIVDAGVTAPAVGNFPAISPSTWTGIPNDGTPGGTILNAAVHNANIQYVVAATSNRTSAQAAAAYLDDRRGKGYSVTDGMGPLTAAWRQAAQQATSITTVPADATTVLYNDSGNNTGVGGSANPAFGGVVDFINTMGNNGSTEPAKRFYKYARPFRWSSSVVVVPALVPAKSPTPATDGGFTSGHSAEATRDAVAMAYAVPERFQEIISRGLELGENRILAGMHSPLDVMSGRVLGQAVVAANLADPANAAAKAAAVAQAHAALMAQTNTTPDTFNAFAHSANATTDRFADYASNKANYSRRTTYGFAQIGATTAPANVPKGAEVLLETRLPYLSDVQRRVVLKTTAIASGYPVLDDAEGWGRLNLFAAADGYAVFNGNVVVSMDASKGGFYAVDNWRNDISGAGKLTKQGSGVLKLSGNNTWSGGAQLEAGTLEGDSVSAFGASDVYVSGGTLASNAPGALTIQGKYTQLANSTLELNLGTGQQGTLAVAGNMAIAGGTLHIKFQGGYKPAVGDTISIIAATSLKGKFDTISVDGFSATPLYSNTGLQLRIGA</sequence>
<protein>
    <submittedName>
        <fullName evidence="4">Phosphatase PAP2 family protein</fullName>
    </submittedName>
</protein>
<evidence type="ECO:0000256" key="2">
    <source>
        <dbReference type="SAM" id="SignalP"/>
    </source>
</evidence>
<keyword evidence="1 2" id="KW-0732">Signal</keyword>
<accession>A0ABU9Q1N9</accession>
<name>A0ABU9Q1N9_9BURK</name>
<dbReference type="NCBIfam" id="TIGR02601">
    <property type="entry name" value="autotrns_rpt"/>
    <property type="match status" value="1"/>
</dbReference>
<dbReference type="SUPFAM" id="SSF48317">
    <property type="entry name" value="Acid phosphatase/Vanadium-dependent haloperoxidase"/>
    <property type="match status" value="1"/>
</dbReference>
<reference evidence="4 5" key="1">
    <citation type="submission" date="2024-02" db="EMBL/GenBank/DDBJ databases">
        <title>Draft genome sequence of Collimonas sp. strain H4R21, an effective mineral-weathering bacterial strain isolated from the beech rhizosphere.</title>
        <authorList>
            <person name="Morin E."/>
            <person name="Uroz S."/>
            <person name="Leveau J.H.J."/>
            <person name="Kumar R."/>
            <person name="Rey M.W."/>
            <person name="Pham J."/>
        </authorList>
    </citation>
    <scope>NUCLEOTIDE SEQUENCE [LARGE SCALE GENOMIC DNA]</scope>
    <source>
        <strain evidence="4 5">H4R21</strain>
    </source>
</reference>